<keyword evidence="3 7" id="KW-1133">Transmembrane helix</keyword>
<feature type="transmembrane region" description="Helical" evidence="7">
    <location>
        <begin position="126"/>
        <end position="147"/>
    </location>
</feature>
<evidence type="ECO:0000256" key="5">
    <source>
        <dbReference type="RuleBase" id="RU000688"/>
    </source>
</evidence>
<feature type="transmembrane region" description="Helical" evidence="7">
    <location>
        <begin position="262"/>
        <end position="283"/>
    </location>
</feature>
<dbReference type="PROSITE" id="PS00237">
    <property type="entry name" value="G_PROTEIN_RECEP_F1_1"/>
    <property type="match status" value="1"/>
</dbReference>
<protein>
    <recommendedName>
        <fullName evidence="8">G-protein coupled receptors family 1 profile domain-containing protein</fullName>
    </recommendedName>
</protein>
<keyword evidence="5" id="KW-0807">Transducer</keyword>
<sequence length="380" mass="43247">MPLRFLRYYSLFGTTSNYSFPFSNITNVSCDLLYNYTTYNGWEILRTDPTIMLYLIINVAGVIGNSLIIALLRKRSLGGRLPTILFRAQSIIDLIVNMESIAFGIFSELWNVSSDPLLNLWICHLWHSQFLFWFSVQLSIGNLVLLGMERFLALSFPLLYQRLMPHKVALYWMATNTVYNLVLASPNILETRIDDGCCVSQKHMNSVKGILRTYAIVWFFMIYLLALILLILFYGGVVLALRQSAVVSRAPTRSKAMMRFTRMAIVITFVYITCFSYDAFAYLAGRTGLWSYQYNTLCHRLGMLTVSINSSANPFIYYAFVLRDSCRRNFGLQGCSARSGTKMVNVSQPSTHSNDSRGKAFHASVHSPQSIQPELEVEPS</sequence>
<evidence type="ECO:0000256" key="6">
    <source>
        <dbReference type="SAM" id="MobiDB-lite"/>
    </source>
</evidence>
<dbReference type="PRINTS" id="PR00237">
    <property type="entry name" value="GPCRRHODOPSN"/>
</dbReference>
<evidence type="ECO:0000259" key="8">
    <source>
        <dbReference type="PROSITE" id="PS50262"/>
    </source>
</evidence>
<dbReference type="Proteomes" id="UP000308267">
    <property type="component" value="Unassembled WGS sequence"/>
</dbReference>
<dbReference type="Gene3D" id="1.20.1070.10">
    <property type="entry name" value="Rhodopsin 7-helix transmembrane proteins"/>
    <property type="match status" value="1"/>
</dbReference>
<keyword evidence="4 7" id="KW-0472">Membrane</keyword>
<evidence type="ECO:0000256" key="4">
    <source>
        <dbReference type="ARBA" id="ARBA00023136"/>
    </source>
</evidence>
<dbReference type="SUPFAM" id="SSF81321">
    <property type="entry name" value="Family A G protein-coupled receptor-like"/>
    <property type="match status" value="1"/>
</dbReference>
<evidence type="ECO:0000256" key="7">
    <source>
        <dbReference type="SAM" id="Phobius"/>
    </source>
</evidence>
<dbReference type="PROSITE" id="PS50262">
    <property type="entry name" value="G_PROTEIN_RECEP_F1_2"/>
    <property type="match status" value="1"/>
</dbReference>
<dbReference type="InterPro" id="IPR017452">
    <property type="entry name" value="GPCR_Rhodpsn_7TM"/>
</dbReference>
<comment type="similarity">
    <text evidence="5">Belongs to the G-protein coupled receptor 1 family.</text>
</comment>
<name>A0A4S2MF30_OPIFE</name>
<gene>
    <name evidence="9" type="ORF">CRM22_000443</name>
</gene>
<dbReference type="GO" id="GO:0016020">
    <property type="term" value="C:membrane"/>
    <property type="evidence" value="ECO:0007669"/>
    <property type="project" value="UniProtKB-SubCell"/>
</dbReference>
<feature type="transmembrane region" description="Helical" evidence="7">
    <location>
        <begin position="51"/>
        <end position="72"/>
    </location>
</feature>
<dbReference type="PANTHER" id="PTHR45698">
    <property type="entry name" value="TRACE AMINE-ASSOCIATED RECEPTOR 19N-RELATED"/>
    <property type="match status" value="1"/>
</dbReference>
<feature type="transmembrane region" description="Helical" evidence="7">
    <location>
        <begin position="168"/>
        <end position="185"/>
    </location>
</feature>
<feature type="transmembrane region" description="Helical" evidence="7">
    <location>
        <begin position="84"/>
        <end position="106"/>
    </location>
</feature>
<proteinExistence type="inferred from homology"/>
<keyword evidence="2 5" id="KW-0812">Transmembrane</keyword>
<keyword evidence="10" id="KW-1185">Reference proteome</keyword>
<evidence type="ECO:0000256" key="3">
    <source>
        <dbReference type="ARBA" id="ARBA00022989"/>
    </source>
</evidence>
<keyword evidence="5" id="KW-0297">G-protein coupled receptor</keyword>
<evidence type="ECO:0000256" key="1">
    <source>
        <dbReference type="ARBA" id="ARBA00004370"/>
    </source>
</evidence>
<dbReference type="CDD" id="cd00637">
    <property type="entry name" value="7tm_classA_rhodopsin-like"/>
    <property type="match status" value="1"/>
</dbReference>
<dbReference type="InterPro" id="IPR000276">
    <property type="entry name" value="GPCR_Rhodpsn"/>
</dbReference>
<evidence type="ECO:0000313" key="10">
    <source>
        <dbReference type="Proteomes" id="UP000308267"/>
    </source>
</evidence>
<feature type="domain" description="G-protein coupled receptors family 1 profile" evidence="8">
    <location>
        <begin position="64"/>
        <end position="317"/>
    </location>
</feature>
<feature type="compositionally biased region" description="Polar residues" evidence="6">
    <location>
        <begin position="343"/>
        <end position="353"/>
    </location>
</feature>
<dbReference type="OrthoDB" id="6232294at2759"/>
<organism evidence="9 10">
    <name type="scientific">Opisthorchis felineus</name>
    <dbReference type="NCBI Taxonomy" id="147828"/>
    <lineage>
        <taxon>Eukaryota</taxon>
        <taxon>Metazoa</taxon>
        <taxon>Spiralia</taxon>
        <taxon>Lophotrochozoa</taxon>
        <taxon>Platyhelminthes</taxon>
        <taxon>Trematoda</taxon>
        <taxon>Digenea</taxon>
        <taxon>Opisthorchiida</taxon>
        <taxon>Opisthorchiata</taxon>
        <taxon>Opisthorchiidae</taxon>
        <taxon>Opisthorchis</taxon>
    </lineage>
</organism>
<evidence type="ECO:0000256" key="2">
    <source>
        <dbReference type="ARBA" id="ARBA00022692"/>
    </source>
</evidence>
<feature type="region of interest" description="Disordered" evidence="6">
    <location>
        <begin position="343"/>
        <end position="380"/>
    </location>
</feature>
<dbReference type="STRING" id="147828.A0A4S2MF30"/>
<reference evidence="9 10" key="1">
    <citation type="journal article" date="2019" name="BMC Genomics">
        <title>New insights from Opisthorchis felineus genome: update on genomics of the epidemiologically important liver flukes.</title>
        <authorList>
            <person name="Ershov N.I."/>
            <person name="Mordvinov V.A."/>
            <person name="Prokhortchouk E.B."/>
            <person name="Pakharukova M.Y."/>
            <person name="Gunbin K.V."/>
            <person name="Ustyantsev K."/>
            <person name="Genaev M.A."/>
            <person name="Blinov A.G."/>
            <person name="Mazur A."/>
            <person name="Boulygina E."/>
            <person name="Tsygankova S."/>
            <person name="Khrameeva E."/>
            <person name="Chekanov N."/>
            <person name="Fan G."/>
            <person name="Xiao A."/>
            <person name="Zhang H."/>
            <person name="Xu X."/>
            <person name="Yang H."/>
            <person name="Solovyev V."/>
            <person name="Lee S.M."/>
            <person name="Liu X."/>
            <person name="Afonnikov D.A."/>
            <person name="Skryabin K.G."/>
        </authorList>
    </citation>
    <scope>NUCLEOTIDE SEQUENCE [LARGE SCALE GENOMIC DNA]</scope>
    <source>
        <strain evidence="9">AK-0245</strain>
        <tissue evidence="9">Whole organism</tissue>
    </source>
</reference>
<feature type="transmembrane region" description="Helical" evidence="7">
    <location>
        <begin position="303"/>
        <end position="322"/>
    </location>
</feature>
<comment type="subcellular location">
    <subcellularLocation>
        <location evidence="1">Membrane</location>
    </subcellularLocation>
</comment>
<dbReference type="PANTHER" id="PTHR45698:SF1">
    <property type="entry name" value="TRACE AMINE-ASSOCIATED RECEPTOR 13C-LIKE"/>
    <property type="match status" value="1"/>
</dbReference>
<comment type="caution">
    <text evidence="9">The sequence shown here is derived from an EMBL/GenBank/DDBJ whole genome shotgun (WGS) entry which is preliminary data.</text>
</comment>
<dbReference type="GO" id="GO:0004930">
    <property type="term" value="F:G protein-coupled receptor activity"/>
    <property type="evidence" value="ECO:0007669"/>
    <property type="project" value="UniProtKB-KW"/>
</dbReference>
<accession>A0A4S2MF30</accession>
<keyword evidence="5" id="KW-0675">Receptor</keyword>
<dbReference type="AlphaFoldDB" id="A0A4S2MF30"/>
<dbReference type="Pfam" id="PF00001">
    <property type="entry name" value="7tm_1"/>
    <property type="match status" value="1"/>
</dbReference>
<evidence type="ECO:0000313" key="9">
    <source>
        <dbReference type="EMBL" id="TGZ75341.1"/>
    </source>
</evidence>
<feature type="transmembrane region" description="Helical" evidence="7">
    <location>
        <begin position="215"/>
        <end position="241"/>
    </location>
</feature>
<dbReference type="EMBL" id="SJOL01000802">
    <property type="protein sequence ID" value="TGZ75341.1"/>
    <property type="molecule type" value="Genomic_DNA"/>
</dbReference>